<dbReference type="RefSeq" id="WP_254168759.1">
    <property type="nucleotide sequence ID" value="NZ_JANAFB010000052.1"/>
</dbReference>
<gene>
    <name evidence="2" type="ORF">NBM05_14090</name>
</gene>
<proteinExistence type="predicted"/>
<evidence type="ECO:0000313" key="3">
    <source>
        <dbReference type="Proteomes" id="UP001139502"/>
    </source>
</evidence>
<dbReference type="AlphaFoldDB" id="A0A9X2HF01"/>
<feature type="compositionally biased region" description="Low complexity" evidence="1">
    <location>
        <begin position="162"/>
        <end position="178"/>
    </location>
</feature>
<feature type="region of interest" description="Disordered" evidence="1">
    <location>
        <begin position="1"/>
        <end position="22"/>
    </location>
</feature>
<dbReference type="EMBL" id="JANAFB010000052">
    <property type="protein sequence ID" value="MCP3427110.1"/>
    <property type="molecule type" value="Genomic_DNA"/>
</dbReference>
<reference evidence="2" key="1">
    <citation type="submission" date="2022-06" db="EMBL/GenBank/DDBJ databases">
        <title>Rothia sp. isolated from sandalwood seedling.</title>
        <authorList>
            <person name="Tuikhar N."/>
            <person name="Kirdat K."/>
            <person name="Thorat V."/>
            <person name="Swetha P."/>
            <person name="Padma S."/>
            <person name="Sundararaj R."/>
            <person name="Yadav A."/>
        </authorList>
    </citation>
    <scope>NUCLEOTIDE SEQUENCE</scope>
    <source>
        <strain evidence="2">AR01</strain>
    </source>
</reference>
<organism evidence="2 3">
    <name type="scientific">Rothia santali</name>
    <dbReference type="NCBI Taxonomy" id="2949643"/>
    <lineage>
        <taxon>Bacteria</taxon>
        <taxon>Bacillati</taxon>
        <taxon>Actinomycetota</taxon>
        <taxon>Actinomycetes</taxon>
        <taxon>Micrococcales</taxon>
        <taxon>Micrococcaceae</taxon>
        <taxon>Rothia</taxon>
    </lineage>
</organism>
<feature type="region of interest" description="Disordered" evidence="1">
    <location>
        <begin position="145"/>
        <end position="189"/>
    </location>
</feature>
<comment type="caution">
    <text evidence="2">The sequence shown here is derived from an EMBL/GenBank/DDBJ whole genome shotgun (WGS) entry which is preliminary data.</text>
</comment>
<keyword evidence="3" id="KW-1185">Reference proteome</keyword>
<accession>A0A9X2HF01</accession>
<evidence type="ECO:0000313" key="2">
    <source>
        <dbReference type="EMBL" id="MCP3427110.1"/>
    </source>
</evidence>
<dbReference type="Proteomes" id="UP001139502">
    <property type="component" value="Unassembled WGS sequence"/>
</dbReference>
<feature type="compositionally biased region" description="Basic residues" evidence="1">
    <location>
        <begin position="1"/>
        <end position="12"/>
    </location>
</feature>
<evidence type="ECO:0000256" key="1">
    <source>
        <dbReference type="SAM" id="MobiDB-lite"/>
    </source>
</evidence>
<name>A0A9X2HF01_9MICC</name>
<sequence length="246" mass="25511">MSRRIPPRRGRRRPDEPRDRRPRASLLRAGTALCGAAVLALALGGLHGPGGTTAAAYTDRGFLNAAYSSSFAIGAVDAAGRVHLTEGDSLSGRFGALDRMVPGSTAELGLDVFNNTRGSEAQATVRVAPEGELAGEYRFSAAVVPSGTAGTRPGTRPPRIRPPAGACSSGTRPIPRAASPRRRSPPVRRCACRPARGPLAGGDPWTGPAASRARVVLYAHLLDNDRTSAVSTAATRLTLTLEGTSS</sequence>
<protein>
    <submittedName>
        <fullName evidence="2">Uncharacterized protein</fullName>
    </submittedName>
</protein>